<comment type="caution">
    <text evidence="2">The sequence shown here is derived from an EMBL/GenBank/DDBJ whole genome shotgun (WGS) entry which is preliminary data.</text>
</comment>
<keyword evidence="3" id="KW-1185">Reference proteome</keyword>
<organism evidence="2 3">
    <name type="scientific">Effrenium voratum</name>
    <dbReference type="NCBI Taxonomy" id="2562239"/>
    <lineage>
        <taxon>Eukaryota</taxon>
        <taxon>Sar</taxon>
        <taxon>Alveolata</taxon>
        <taxon>Dinophyceae</taxon>
        <taxon>Suessiales</taxon>
        <taxon>Symbiodiniaceae</taxon>
        <taxon>Effrenium</taxon>
    </lineage>
</organism>
<evidence type="ECO:0000313" key="3">
    <source>
        <dbReference type="Proteomes" id="UP001178507"/>
    </source>
</evidence>
<dbReference type="Proteomes" id="UP001178507">
    <property type="component" value="Unassembled WGS sequence"/>
</dbReference>
<proteinExistence type="predicted"/>
<feature type="transmembrane region" description="Helical" evidence="1">
    <location>
        <begin position="65"/>
        <end position="89"/>
    </location>
</feature>
<accession>A0AA36J610</accession>
<name>A0AA36J610_9DINO</name>
<keyword evidence="1" id="KW-0472">Membrane</keyword>
<keyword evidence="1" id="KW-0812">Transmembrane</keyword>
<evidence type="ECO:0000313" key="2">
    <source>
        <dbReference type="EMBL" id="CAJ1399121.1"/>
    </source>
</evidence>
<dbReference type="AlphaFoldDB" id="A0AA36J610"/>
<dbReference type="EMBL" id="CAUJNA010003324">
    <property type="protein sequence ID" value="CAJ1399121.1"/>
    <property type="molecule type" value="Genomic_DNA"/>
</dbReference>
<gene>
    <name evidence="2" type="ORF">EVOR1521_LOCUS22712</name>
</gene>
<evidence type="ECO:0000256" key="1">
    <source>
        <dbReference type="SAM" id="Phobius"/>
    </source>
</evidence>
<sequence>MAAIGSAQVFPESDFLRGDEAETKPKAERTACFCIYDNESDPRFCIWKSGKLLPSPNIASHKGKAILALVASLVLALGVVGVIFLVRMGGAPGLADRKRAPPAQGARRLLLGGKRRATLRKK</sequence>
<protein>
    <submittedName>
        <fullName evidence="2">Uncharacterized protein</fullName>
    </submittedName>
</protein>
<keyword evidence="1" id="KW-1133">Transmembrane helix</keyword>
<reference evidence="2" key="1">
    <citation type="submission" date="2023-08" db="EMBL/GenBank/DDBJ databases">
        <authorList>
            <person name="Chen Y."/>
            <person name="Shah S."/>
            <person name="Dougan E. K."/>
            <person name="Thang M."/>
            <person name="Chan C."/>
        </authorList>
    </citation>
    <scope>NUCLEOTIDE SEQUENCE</scope>
</reference>